<protein>
    <recommendedName>
        <fullName evidence="2">Myb/SANT-like DNA-binding domain-containing protein</fullName>
    </recommendedName>
</protein>
<dbReference type="OrthoDB" id="8189860at2759"/>
<feature type="domain" description="Myb/SANT-like DNA-binding" evidence="2">
    <location>
        <begin position="77"/>
        <end position="166"/>
    </location>
</feature>
<dbReference type="Pfam" id="PF13837">
    <property type="entry name" value="Myb_DNA-bind_4"/>
    <property type="match status" value="1"/>
</dbReference>
<sequence>MENDLVCVQINGEDVYFEAINEEKREKILTDPSYAMHLYQSYISKENQAKESDPDVPGSTAPENPIPQILDSEGIIWNDQMILLLLEEYRKLRDLFRNPKMKKRTLWQQIVAVFNNYKYNVNEEILDKKFKNLKQTFMCIRDNQNTKRRTGKANVTWKFYNVMCDIFSADITSNVEVRIIESSLPKQNPAKPIVKADSQTSTSAIVPETPSMSGELTPSSKKLKMENVFSSPMSDGAGPSGVVNSQQSATQVYTERCTTPATTPQCNKSKRKGLLQHRQELLKMEQQKVTEISLLRQSLDKNNQLMQVLVETAQERNKLLARLVKLEEEKTQ</sequence>
<reference evidence="3 4" key="1">
    <citation type="submission" date="2019-01" db="EMBL/GenBank/DDBJ databases">
        <authorList>
            <person name="Sayadi A."/>
        </authorList>
    </citation>
    <scope>NUCLEOTIDE SEQUENCE [LARGE SCALE GENOMIC DNA]</scope>
</reference>
<name>A0A653BIE4_CALMS</name>
<gene>
    <name evidence="3" type="ORF">CALMAC_LOCUS1244</name>
</gene>
<dbReference type="Gene3D" id="1.10.10.60">
    <property type="entry name" value="Homeodomain-like"/>
    <property type="match status" value="1"/>
</dbReference>
<evidence type="ECO:0000256" key="1">
    <source>
        <dbReference type="SAM" id="MobiDB-lite"/>
    </source>
</evidence>
<evidence type="ECO:0000313" key="3">
    <source>
        <dbReference type="EMBL" id="VEN35311.1"/>
    </source>
</evidence>
<proteinExistence type="predicted"/>
<accession>A0A653BIE4</accession>
<feature type="compositionally biased region" description="Polar residues" evidence="1">
    <location>
        <begin position="197"/>
        <end position="219"/>
    </location>
</feature>
<dbReference type="EMBL" id="CAACVG010001435">
    <property type="protein sequence ID" value="VEN35311.1"/>
    <property type="molecule type" value="Genomic_DNA"/>
</dbReference>
<dbReference type="InterPro" id="IPR044822">
    <property type="entry name" value="Myb_DNA-bind_4"/>
</dbReference>
<keyword evidence="4" id="KW-1185">Reference proteome</keyword>
<dbReference type="AlphaFoldDB" id="A0A653BIE4"/>
<evidence type="ECO:0000313" key="4">
    <source>
        <dbReference type="Proteomes" id="UP000410492"/>
    </source>
</evidence>
<dbReference type="Proteomes" id="UP000410492">
    <property type="component" value="Unassembled WGS sequence"/>
</dbReference>
<evidence type="ECO:0000259" key="2">
    <source>
        <dbReference type="Pfam" id="PF13837"/>
    </source>
</evidence>
<organism evidence="3 4">
    <name type="scientific">Callosobruchus maculatus</name>
    <name type="common">Southern cowpea weevil</name>
    <name type="synonym">Pulse bruchid</name>
    <dbReference type="NCBI Taxonomy" id="64391"/>
    <lineage>
        <taxon>Eukaryota</taxon>
        <taxon>Metazoa</taxon>
        <taxon>Ecdysozoa</taxon>
        <taxon>Arthropoda</taxon>
        <taxon>Hexapoda</taxon>
        <taxon>Insecta</taxon>
        <taxon>Pterygota</taxon>
        <taxon>Neoptera</taxon>
        <taxon>Endopterygota</taxon>
        <taxon>Coleoptera</taxon>
        <taxon>Polyphaga</taxon>
        <taxon>Cucujiformia</taxon>
        <taxon>Chrysomeloidea</taxon>
        <taxon>Chrysomelidae</taxon>
        <taxon>Bruchinae</taxon>
        <taxon>Bruchini</taxon>
        <taxon>Callosobruchus</taxon>
    </lineage>
</organism>
<feature type="region of interest" description="Disordered" evidence="1">
    <location>
        <begin position="188"/>
        <end position="219"/>
    </location>
</feature>